<dbReference type="InterPro" id="IPR000727">
    <property type="entry name" value="T_SNARE_dom"/>
</dbReference>
<dbReference type="PROSITE" id="PS50111">
    <property type="entry name" value="CHEMOTAXIS_TRANSDUC_2"/>
    <property type="match status" value="1"/>
</dbReference>
<dbReference type="Pfam" id="PF00015">
    <property type="entry name" value="MCPsignal"/>
    <property type="match status" value="1"/>
</dbReference>
<name>A0A509EHE8_9HYPH</name>
<protein>
    <submittedName>
        <fullName evidence="9">Methyl-accepting chemotaxis protein 4</fullName>
    </submittedName>
</protein>
<dbReference type="Proteomes" id="UP000410984">
    <property type="component" value="Unassembled WGS sequence"/>
</dbReference>
<gene>
    <name evidence="9" type="primary">mcp4_6</name>
    <name evidence="9" type="ORF">MET9862_03213</name>
</gene>
<evidence type="ECO:0000256" key="1">
    <source>
        <dbReference type="ARBA" id="ARBA00004429"/>
    </source>
</evidence>
<dbReference type="InterPro" id="IPR003660">
    <property type="entry name" value="HAMP_dom"/>
</dbReference>
<organism evidence="9 10">
    <name type="scientific">Methylobacterium symbioticum</name>
    <dbReference type="NCBI Taxonomy" id="2584084"/>
    <lineage>
        <taxon>Bacteria</taxon>
        <taxon>Pseudomonadati</taxon>
        <taxon>Pseudomonadota</taxon>
        <taxon>Alphaproteobacteria</taxon>
        <taxon>Hyphomicrobiales</taxon>
        <taxon>Methylobacteriaceae</taxon>
        <taxon>Methylobacterium</taxon>
    </lineage>
</organism>
<evidence type="ECO:0000256" key="2">
    <source>
        <dbReference type="ARBA" id="ARBA00022519"/>
    </source>
</evidence>
<dbReference type="GO" id="GO:0006935">
    <property type="term" value="P:chemotaxis"/>
    <property type="evidence" value="ECO:0007669"/>
    <property type="project" value="InterPro"/>
</dbReference>
<dbReference type="CDD" id="cd06225">
    <property type="entry name" value="HAMP"/>
    <property type="match status" value="1"/>
</dbReference>
<feature type="domain" description="HAMP" evidence="8">
    <location>
        <begin position="383"/>
        <end position="436"/>
    </location>
</feature>
<evidence type="ECO:0000256" key="4">
    <source>
        <dbReference type="ARBA" id="ARBA00029447"/>
    </source>
</evidence>
<reference evidence="9 10" key="1">
    <citation type="submission" date="2019-06" db="EMBL/GenBank/DDBJ databases">
        <authorList>
            <person name="Rodrigo-Torres L."/>
            <person name="Arahal R. D."/>
            <person name="Lucena T."/>
        </authorList>
    </citation>
    <scope>NUCLEOTIDE SEQUENCE [LARGE SCALE GENOMIC DNA]</scope>
    <source>
        <strain evidence="9 10">SB0023/3</strain>
    </source>
</reference>
<evidence type="ECO:0000313" key="9">
    <source>
        <dbReference type="EMBL" id="VUD72613.1"/>
    </source>
</evidence>
<dbReference type="InterPro" id="IPR004090">
    <property type="entry name" value="Chemotax_Me-accpt_rcpt"/>
</dbReference>
<keyword evidence="3 5" id="KW-0807">Transducer</keyword>
<feature type="domain" description="T-SNARE coiled-coil homology" evidence="7">
    <location>
        <begin position="629"/>
        <end position="691"/>
    </location>
</feature>
<evidence type="ECO:0000256" key="5">
    <source>
        <dbReference type="PROSITE-ProRule" id="PRU00284"/>
    </source>
</evidence>
<dbReference type="GO" id="GO:0004888">
    <property type="term" value="F:transmembrane signaling receptor activity"/>
    <property type="evidence" value="ECO:0007669"/>
    <property type="project" value="InterPro"/>
</dbReference>
<proteinExistence type="inferred from homology"/>
<comment type="similarity">
    <text evidence="4">Belongs to the methyl-accepting chemotaxis (MCP) protein family.</text>
</comment>
<accession>A0A509EHE8</accession>
<dbReference type="SMART" id="SM00304">
    <property type="entry name" value="HAMP"/>
    <property type="match status" value="1"/>
</dbReference>
<dbReference type="GO" id="GO:0007165">
    <property type="term" value="P:signal transduction"/>
    <property type="evidence" value="ECO:0007669"/>
    <property type="project" value="UniProtKB-KW"/>
</dbReference>
<feature type="domain" description="Methyl-accepting transducer" evidence="6">
    <location>
        <begin position="470"/>
        <end position="713"/>
    </location>
</feature>
<dbReference type="PRINTS" id="PR00260">
    <property type="entry name" value="CHEMTRNSDUCR"/>
</dbReference>
<dbReference type="PROSITE" id="PS50885">
    <property type="entry name" value="HAMP"/>
    <property type="match status" value="1"/>
</dbReference>
<sequence length="733" mass="76598">MFSRFYFYLTAQDPSFAVIRTDCGPASNGTGGDILEGLLTVKLRLIAIISVLSLAVIGEAGRQVYEAWGRWRQSTLVAALANADRHFLRGVSELRFERGATLSALRLESEQLGPNLADIAARRAAIDGGLPQVLATFPDGGVPAMRSALTTLQTQYEDWRRTRDLADAALARSLPARDPALHGQVSNQGSALIAAIEAAMTATETWIRDADPSLSDAIQMRAMSWAARSFAGDASRIVHDVLSENRLITPTEQMAFAAERRLVDFAFGVTRGLAETIREAGEVRTAIEAAQAGYFAGPFDTEVRQTLAALADRARPRPALAEARNRSTPALNSIAAVTYAAVDRLDAVAAATAAEARRDLALQAALLCLALVLAGGGTAWVIRGVTGPLTAMTAAMRRLADGDVTVELGQRSRRDEIGAMAAAVEVFRANLIRARALEEETALARASAEEQRRTGMHQMADRFERAVSGIVGQVSDSATRLQTTAQTLSTSAAATAEQSVTVAAAAEQAAGNVATVAAAAEELGASVQEIGRQVTSSADFARTAVAEARETAQHVQALSETSARIGDMVGTVSQIASQTNLLALNATIEAARAGEAGRGFAVVAAEVKELANQTAKATEEIAAQISQIQGATDQAVRAIESISARIQEISGVSASVAAAVEEQGAATSEIVRNVAQAATGAGEVTRNIAGVADAATVTGTAANEMLASASDLSRQSDHLSTEVARFLATVRAA</sequence>
<dbReference type="PANTHER" id="PTHR32089">
    <property type="entry name" value="METHYL-ACCEPTING CHEMOTAXIS PROTEIN MCPB"/>
    <property type="match status" value="1"/>
</dbReference>
<comment type="subcellular location">
    <subcellularLocation>
        <location evidence="1">Cell inner membrane</location>
        <topology evidence="1">Multi-pass membrane protein</topology>
    </subcellularLocation>
</comment>
<evidence type="ECO:0000256" key="3">
    <source>
        <dbReference type="ARBA" id="ARBA00023224"/>
    </source>
</evidence>
<keyword evidence="2" id="KW-0472">Membrane</keyword>
<keyword evidence="10" id="KW-1185">Reference proteome</keyword>
<dbReference type="PROSITE" id="PS50192">
    <property type="entry name" value="T_SNARE"/>
    <property type="match status" value="1"/>
</dbReference>
<evidence type="ECO:0000259" key="8">
    <source>
        <dbReference type="PROSITE" id="PS50885"/>
    </source>
</evidence>
<dbReference type="GO" id="GO:0005886">
    <property type="term" value="C:plasma membrane"/>
    <property type="evidence" value="ECO:0007669"/>
    <property type="project" value="UniProtKB-SubCell"/>
</dbReference>
<evidence type="ECO:0000259" key="6">
    <source>
        <dbReference type="PROSITE" id="PS50111"/>
    </source>
</evidence>
<keyword evidence="2" id="KW-1003">Cell membrane</keyword>
<dbReference type="Gene3D" id="1.10.8.500">
    <property type="entry name" value="HAMP domain in histidine kinase"/>
    <property type="match status" value="1"/>
</dbReference>
<dbReference type="SMART" id="SM00283">
    <property type="entry name" value="MA"/>
    <property type="match status" value="1"/>
</dbReference>
<dbReference type="AlphaFoldDB" id="A0A509EHE8"/>
<dbReference type="EMBL" id="CABFPH010000045">
    <property type="protein sequence ID" value="VUD72613.1"/>
    <property type="molecule type" value="Genomic_DNA"/>
</dbReference>
<keyword evidence="2" id="KW-0997">Cell inner membrane</keyword>
<evidence type="ECO:0000313" key="10">
    <source>
        <dbReference type="Proteomes" id="UP000410984"/>
    </source>
</evidence>
<dbReference type="PANTHER" id="PTHR32089:SF112">
    <property type="entry name" value="LYSOZYME-LIKE PROTEIN-RELATED"/>
    <property type="match status" value="1"/>
</dbReference>
<dbReference type="Gene3D" id="1.10.287.950">
    <property type="entry name" value="Methyl-accepting chemotaxis protein"/>
    <property type="match status" value="1"/>
</dbReference>
<dbReference type="Pfam" id="PF00672">
    <property type="entry name" value="HAMP"/>
    <property type="match status" value="1"/>
</dbReference>
<dbReference type="SUPFAM" id="SSF58104">
    <property type="entry name" value="Methyl-accepting chemotaxis protein (MCP) signaling domain"/>
    <property type="match status" value="1"/>
</dbReference>
<evidence type="ECO:0000259" key="7">
    <source>
        <dbReference type="PROSITE" id="PS50192"/>
    </source>
</evidence>
<dbReference type="InterPro" id="IPR004089">
    <property type="entry name" value="MCPsignal_dom"/>
</dbReference>